<comment type="caution">
    <text evidence="6">The sequence shown here is derived from an EMBL/GenBank/DDBJ whole genome shotgun (WGS) entry which is preliminary data.</text>
</comment>
<dbReference type="InterPro" id="IPR000340">
    <property type="entry name" value="Dual-sp_phosphatase_cat-dom"/>
</dbReference>
<sequence length="202" mass="23369">MNLIAINKMKRIFITVFVVSTLSLNGCMTHPSIEQSQRPQNWGALISDTHNFYQISQNVYRSEQPNSELIPLLKKYQIETVINLRARNEDAKVLQNQSLNLVHIPIQTWAINRQDLLQAMQAIQIAKNNNQKVLVHCYHGSDRTGATIAMYRIIFENWSIENAVKEMKQGGYGYHIIWKNIENLFTSENVQWIQQQLSNPSS</sequence>
<dbReference type="PANTHER" id="PTHR31126">
    <property type="entry name" value="TYROSINE-PROTEIN PHOSPHATASE"/>
    <property type="match status" value="1"/>
</dbReference>
<comment type="similarity">
    <text evidence="1">Belongs to the protein-tyrosine phosphatase family.</text>
</comment>
<evidence type="ECO:0000256" key="1">
    <source>
        <dbReference type="ARBA" id="ARBA00009580"/>
    </source>
</evidence>
<dbReference type="PROSITE" id="PS50054">
    <property type="entry name" value="TYR_PHOSPHATASE_DUAL"/>
    <property type="match status" value="1"/>
</dbReference>
<dbReference type="Pfam" id="PF00782">
    <property type="entry name" value="DSPc"/>
    <property type="match status" value="1"/>
</dbReference>
<organism evidence="6 7">
    <name type="scientific">Acinetobacter junii</name>
    <dbReference type="NCBI Taxonomy" id="40215"/>
    <lineage>
        <taxon>Bacteria</taxon>
        <taxon>Pseudomonadati</taxon>
        <taxon>Pseudomonadota</taxon>
        <taxon>Gammaproteobacteria</taxon>
        <taxon>Moraxellales</taxon>
        <taxon>Moraxellaceae</taxon>
        <taxon>Acinetobacter</taxon>
    </lineage>
</organism>
<dbReference type="InterPro" id="IPR020422">
    <property type="entry name" value="TYR_PHOSPHATASE_DUAL_dom"/>
</dbReference>
<keyword evidence="2" id="KW-0378">Hydrolase</keyword>
<keyword evidence="3" id="KW-0904">Protein phosphatase</keyword>
<dbReference type="PANTHER" id="PTHR31126:SF72">
    <property type="entry name" value="DUAL SPECIFICITY PROTEIN PHOSPHATASE TPBA"/>
    <property type="match status" value="1"/>
</dbReference>
<dbReference type="SMART" id="SM00195">
    <property type="entry name" value="DSPc"/>
    <property type="match status" value="1"/>
</dbReference>
<dbReference type="STRING" id="40215.BVL33_14480"/>
<evidence type="ECO:0000259" key="4">
    <source>
        <dbReference type="PROSITE" id="PS50054"/>
    </source>
</evidence>
<dbReference type="Proteomes" id="UP000253688">
    <property type="component" value="Unassembled WGS sequence"/>
</dbReference>
<dbReference type="SUPFAM" id="SSF52799">
    <property type="entry name" value="(Phosphotyrosine protein) phosphatases II"/>
    <property type="match status" value="1"/>
</dbReference>
<proteinExistence type="inferred from homology"/>
<dbReference type="Gene3D" id="3.90.190.10">
    <property type="entry name" value="Protein tyrosine phosphatase superfamily"/>
    <property type="match status" value="1"/>
</dbReference>
<dbReference type="InterPro" id="IPR016130">
    <property type="entry name" value="Tyr_Pase_AS"/>
</dbReference>
<feature type="domain" description="Tyrosine-protein phosphatase" evidence="4">
    <location>
        <begin position="51"/>
        <end position="197"/>
    </location>
</feature>
<dbReference type="EMBL" id="QEWH01000024">
    <property type="protein sequence ID" value="RBA48954.1"/>
    <property type="molecule type" value="Genomic_DNA"/>
</dbReference>
<dbReference type="GO" id="GO:0004721">
    <property type="term" value="F:phosphoprotein phosphatase activity"/>
    <property type="evidence" value="ECO:0007669"/>
    <property type="project" value="UniProtKB-KW"/>
</dbReference>
<feature type="domain" description="Tyrosine specific protein phosphatases" evidence="5">
    <location>
        <begin position="114"/>
        <end position="169"/>
    </location>
</feature>
<dbReference type="PROSITE" id="PS00383">
    <property type="entry name" value="TYR_PHOSPHATASE_1"/>
    <property type="match status" value="1"/>
</dbReference>
<gene>
    <name evidence="6" type="ORF">DC346_04425</name>
</gene>
<evidence type="ECO:0000256" key="3">
    <source>
        <dbReference type="ARBA" id="ARBA00022912"/>
    </source>
</evidence>
<evidence type="ECO:0000259" key="5">
    <source>
        <dbReference type="PROSITE" id="PS50056"/>
    </source>
</evidence>
<evidence type="ECO:0000256" key="2">
    <source>
        <dbReference type="ARBA" id="ARBA00022801"/>
    </source>
</evidence>
<protein>
    <submittedName>
        <fullName evidence="6">Protein tyrosine phosphatase</fullName>
    </submittedName>
</protein>
<name>A0A365PKM9_ACIJU</name>
<dbReference type="InterPro" id="IPR029021">
    <property type="entry name" value="Prot-tyrosine_phosphatase-like"/>
</dbReference>
<evidence type="ECO:0000313" key="6">
    <source>
        <dbReference type="EMBL" id="RBA48954.1"/>
    </source>
</evidence>
<evidence type="ECO:0000313" key="7">
    <source>
        <dbReference type="Proteomes" id="UP000253688"/>
    </source>
</evidence>
<accession>A0A365PKM9</accession>
<dbReference type="InterPro" id="IPR000387">
    <property type="entry name" value="Tyr_Pase_dom"/>
</dbReference>
<dbReference type="PROSITE" id="PS50056">
    <property type="entry name" value="TYR_PHOSPHATASE_2"/>
    <property type="match status" value="1"/>
</dbReference>
<dbReference type="AlphaFoldDB" id="A0A365PKM9"/>
<reference evidence="6 7" key="1">
    <citation type="submission" date="2018-04" db="EMBL/GenBank/DDBJ databases">
        <title>Acinetobacter junii Genome sequencing and assembly.</title>
        <authorList>
            <person name="Su J."/>
            <person name="Rensing C."/>
            <person name="Mazhar H.S."/>
        </authorList>
    </citation>
    <scope>NUCLEOTIDE SEQUENCE [LARGE SCALE GENOMIC DNA]</scope>
    <source>
        <strain evidence="6 7">SC22</strain>
    </source>
</reference>